<comment type="caution">
    <text evidence="2">The sequence shown here is derived from an EMBL/GenBank/DDBJ whole genome shotgun (WGS) entry which is preliminary data.</text>
</comment>
<dbReference type="PANTHER" id="PTHR11439">
    <property type="entry name" value="GAG-POL-RELATED RETROTRANSPOSON"/>
    <property type="match status" value="1"/>
</dbReference>
<dbReference type="PANTHER" id="PTHR11439:SF483">
    <property type="entry name" value="PEPTIDE SYNTHASE GLIP-LIKE, PUTATIVE (AFU_ORTHOLOGUE AFUA_3G12920)-RELATED"/>
    <property type="match status" value="1"/>
</dbReference>
<organism evidence="2 3">
    <name type="scientific">Dendrobium nobile</name>
    <name type="common">Orchid</name>
    <dbReference type="NCBI Taxonomy" id="94219"/>
    <lineage>
        <taxon>Eukaryota</taxon>
        <taxon>Viridiplantae</taxon>
        <taxon>Streptophyta</taxon>
        <taxon>Embryophyta</taxon>
        <taxon>Tracheophyta</taxon>
        <taxon>Spermatophyta</taxon>
        <taxon>Magnoliopsida</taxon>
        <taxon>Liliopsida</taxon>
        <taxon>Asparagales</taxon>
        <taxon>Orchidaceae</taxon>
        <taxon>Epidendroideae</taxon>
        <taxon>Malaxideae</taxon>
        <taxon>Dendrobiinae</taxon>
        <taxon>Dendrobium</taxon>
    </lineage>
</organism>
<protein>
    <recommendedName>
        <fullName evidence="1">Reverse transcriptase Ty1/copia-type domain-containing protein</fullName>
    </recommendedName>
</protein>
<evidence type="ECO:0000313" key="2">
    <source>
        <dbReference type="EMBL" id="KAI0516315.1"/>
    </source>
</evidence>
<dbReference type="InterPro" id="IPR043502">
    <property type="entry name" value="DNA/RNA_pol_sf"/>
</dbReference>
<gene>
    <name evidence="2" type="ORF">KFK09_008987</name>
</gene>
<proteinExistence type="predicted"/>
<evidence type="ECO:0000313" key="3">
    <source>
        <dbReference type="Proteomes" id="UP000829196"/>
    </source>
</evidence>
<dbReference type="AlphaFoldDB" id="A0A8T3BPP0"/>
<name>A0A8T3BPP0_DENNO</name>
<feature type="domain" description="Reverse transcriptase Ty1/copia-type" evidence="1">
    <location>
        <begin position="5"/>
        <end position="62"/>
    </location>
</feature>
<dbReference type="InterPro" id="IPR013103">
    <property type="entry name" value="RVT_2"/>
</dbReference>
<evidence type="ECO:0000259" key="1">
    <source>
        <dbReference type="Pfam" id="PF07727"/>
    </source>
</evidence>
<dbReference type="OrthoDB" id="1740642at2759"/>
<dbReference type="SUPFAM" id="SSF56672">
    <property type="entry name" value="DNA/RNA polymerases"/>
    <property type="match status" value="1"/>
</dbReference>
<reference evidence="2" key="1">
    <citation type="journal article" date="2022" name="Front. Genet.">
        <title>Chromosome-Scale Assembly of the Dendrobium nobile Genome Provides Insights Into the Molecular Mechanism of the Biosynthesis of the Medicinal Active Ingredient of Dendrobium.</title>
        <authorList>
            <person name="Xu Q."/>
            <person name="Niu S.-C."/>
            <person name="Li K.-L."/>
            <person name="Zheng P.-J."/>
            <person name="Zhang X.-J."/>
            <person name="Jia Y."/>
            <person name="Liu Y."/>
            <person name="Niu Y.-X."/>
            <person name="Yu L.-H."/>
            <person name="Chen D.-F."/>
            <person name="Zhang G.-Q."/>
        </authorList>
    </citation>
    <scope>NUCLEOTIDE SEQUENCE</scope>
    <source>
        <tissue evidence="2">Leaf</tissue>
    </source>
</reference>
<dbReference type="EMBL" id="JAGYWB010000007">
    <property type="protein sequence ID" value="KAI0516315.1"/>
    <property type="molecule type" value="Genomic_DNA"/>
</dbReference>
<sequence length="222" mass="25248">MAKILEQLNLKFSMKLLGSAHNFLGIHTQQQNNGYFLSQKQFATSILDTANLTKCNLVQNPTCTKIPTDFPLDTTLTLYRRLTGSLQYLTLTRPDIAYSVNLLSQDMHDPSPQHAFLLKRLLRYIKDADWAGDPNSRKSTSGYCSFLGVTLIPWTVKKQHTVARSSTESEYRALTADVIWIRKLLAEFGVSQTHSTDIYCDRQHVSYRLIKQSGVPCSYQTH</sequence>
<accession>A0A8T3BPP0</accession>
<keyword evidence="3" id="KW-1185">Reference proteome</keyword>
<dbReference type="Pfam" id="PF07727">
    <property type="entry name" value="RVT_2"/>
    <property type="match status" value="1"/>
</dbReference>
<dbReference type="Proteomes" id="UP000829196">
    <property type="component" value="Unassembled WGS sequence"/>
</dbReference>
<dbReference type="CDD" id="cd09272">
    <property type="entry name" value="RNase_HI_RT_Ty1"/>
    <property type="match status" value="1"/>
</dbReference>